<dbReference type="PRINTS" id="PR00081">
    <property type="entry name" value="GDHRDH"/>
</dbReference>
<evidence type="ECO:0000313" key="2">
    <source>
        <dbReference type="EMBL" id="CAE6889902.1"/>
    </source>
</evidence>
<keyword evidence="3" id="KW-1185">Reference proteome</keyword>
<dbReference type="Gene3D" id="3.40.50.720">
    <property type="entry name" value="NAD(P)-binding Rossmann-like Domain"/>
    <property type="match status" value="1"/>
</dbReference>
<dbReference type="AlphaFoldDB" id="A0A9N8MXM0"/>
<evidence type="ECO:0000256" key="1">
    <source>
        <dbReference type="ARBA" id="ARBA00006484"/>
    </source>
</evidence>
<organism evidence="2 3">
    <name type="scientific">Paraburkholderia domus</name>
    <dbReference type="NCBI Taxonomy" id="2793075"/>
    <lineage>
        <taxon>Bacteria</taxon>
        <taxon>Pseudomonadati</taxon>
        <taxon>Pseudomonadota</taxon>
        <taxon>Betaproteobacteria</taxon>
        <taxon>Burkholderiales</taxon>
        <taxon>Burkholderiaceae</taxon>
        <taxon>Paraburkholderia</taxon>
    </lineage>
</organism>
<dbReference type="Pfam" id="PF13561">
    <property type="entry name" value="adh_short_C2"/>
    <property type="match status" value="1"/>
</dbReference>
<dbReference type="PANTHER" id="PTHR42879:SF6">
    <property type="entry name" value="NADPH-DEPENDENT REDUCTASE BACG"/>
    <property type="match status" value="1"/>
</dbReference>
<dbReference type="GO" id="GO:0004316">
    <property type="term" value="F:3-oxoacyl-[acyl-carrier-protein] reductase (NADPH) activity"/>
    <property type="evidence" value="ECO:0007669"/>
    <property type="project" value="UniProtKB-EC"/>
</dbReference>
<sequence>MDLGIKNRVALVMSAGGGLGSAIALALAREGARVAVSDQNSKALEDTVSRIRATGAIAHGFHADLADLESISAMVADVRSTIGDADILINNSGGPPPSLAAGVPPDQWRNQFDAMVVSLMHLTDLLLPAMKQKGWGRIITSTSSGVVAPIPNLGMSNALRLALVGWSKTLANEVAADGICVNVVLPGRIATDRIRSLDEARASREGKTYEEVVAASTASIPVRRYGKPEEYADTVAFLASERAAFITGSVVRVDGGMIPSI</sequence>
<dbReference type="Proteomes" id="UP000675121">
    <property type="component" value="Unassembled WGS sequence"/>
</dbReference>
<accession>A0A9N8MXM0</accession>
<dbReference type="RefSeq" id="WP_201078202.1">
    <property type="nucleotide sequence ID" value="NZ_CAJNAS010000006.1"/>
</dbReference>
<comment type="similarity">
    <text evidence="1">Belongs to the short-chain dehydrogenases/reductases (SDR) family.</text>
</comment>
<protein>
    <submittedName>
        <fullName evidence="2">3-oxoacyl-[acyl-carrier-protein] reductase FabG</fullName>
        <ecNumber evidence="2">1.1.1.100</ecNumber>
    </submittedName>
</protein>
<dbReference type="InterPro" id="IPR002347">
    <property type="entry name" value="SDR_fam"/>
</dbReference>
<dbReference type="EMBL" id="CAJNAS010000006">
    <property type="protein sequence ID" value="CAE6889902.1"/>
    <property type="molecule type" value="Genomic_DNA"/>
</dbReference>
<comment type="caution">
    <text evidence="2">The sequence shown here is derived from an EMBL/GenBank/DDBJ whole genome shotgun (WGS) entry which is preliminary data.</text>
</comment>
<name>A0A9N8MXM0_9BURK</name>
<dbReference type="PANTHER" id="PTHR42879">
    <property type="entry name" value="3-OXOACYL-(ACYL-CARRIER-PROTEIN) REDUCTASE"/>
    <property type="match status" value="1"/>
</dbReference>
<dbReference type="SUPFAM" id="SSF51735">
    <property type="entry name" value="NAD(P)-binding Rossmann-fold domains"/>
    <property type="match status" value="1"/>
</dbReference>
<keyword evidence="2" id="KW-0560">Oxidoreductase</keyword>
<dbReference type="InterPro" id="IPR050259">
    <property type="entry name" value="SDR"/>
</dbReference>
<proteinExistence type="inferred from homology"/>
<evidence type="ECO:0000313" key="3">
    <source>
        <dbReference type="Proteomes" id="UP000675121"/>
    </source>
</evidence>
<dbReference type="FunFam" id="3.40.50.720:FF:000084">
    <property type="entry name" value="Short-chain dehydrogenase reductase"/>
    <property type="match status" value="1"/>
</dbReference>
<gene>
    <name evidence="2" type="primary">fabG_3</name>
    <name evidence="2" type="ORF">R70211_02645</name>
</gene>
<reference evidence="2" key="1">
    <citation type="submission" date="2021-02" db="EMBL/GenBank/DDBJ databases">
        <authorList>
            <person name="Vanwijnsberghe S."/>
        </authorList>
    </citation>
    <scope>NUCLEOTIDE SEQUENCE</scope>
    <source>
        <strain evidence="2">R-70211</strain>
    </source>
</reference>
<dbReference type="EC" id="1.1.1.100" evidence="2"/>
<dbReference type="CDD" id="cd05344">
    <property type="entry name" value="BKR_like_SDR_like"/>
    <property type="match status" value="1"/>
</dbReference>
<dbReference type="InterPro" id="IPR036291">
    <property type="entry name" value="NAD(P)-bd_dom_sf"/>
</dbReference>